<dbReference type="EMBL" id="JACIDU010000002">
    <property type="protein sequence ID" value="MBB4101898.1"/>
    <property type="molecule type" value="Genomic_DNA"/>
</dbReference>
<dbReference type="InterPro" id="IPR052698">
    <property type="entry name" value="MoCofactor_Util/Proc"/>
</dbReference>
<dbReference type="Proteomes" id="UP000584824">
    <property type="component" value="Unassembled WGS sequence"/>
</dbReference>
<evidence type="ECO:0000313" key="3">
    <source>
        <dbReference type="EMBL" id="MBB4101898.1"/>
    </source>
</evidence>
<feature type="domain" description="XdhC Rossmann" evidence="2">
    <location>
        <begin position="119"/>
        <end position="259"/>
    </location>
</feature>
<dbReference type="RefSeq" id="WP_183788927.1">
    <property type="nucleotide sequence ID" value="NZ_JACIDU010000002.1"/>
</dbReference>
<protein>
    <submittedName>
        <fullName evidence="3">Xanthine dehydrogenase accessory factor</fullName>
    </submittedName>
</protein>
<dbReference type="InterPro" id="IPR027051">
    <property type="entry name" value="XdhC_Rossmann_dom"/>
</dbReference>
<organism evidence="3 4">
    <name type="scientific">Allorhizobium borbori</name>
    <dbReference type="NCBI Taxonomy" id="485907"/>
    <lineage>
        <taxon>Bacteria</taxon>
        <taxon>Pseudomonadati</taxon>
        <taxon>Pseudomonadota</taxon>
        <taxon>Alphaproteobacteria</taxon>
        <taxon>Hyphomicrobiales</taxon>
        <taxon>Rhizobiaceae</taxon>
        <taxon>Rhizobium/Agrobacterium group</taxon>
        <taxon>Allorhizobium</taxon>
    </lineage>
</organism>
<evidence type="ECO:0000259" key="1">
    <source>
        <dbReference type="Pfam" id="PF02625"/>
    </source>
</evidence>
<dbReference type="Gene3D" id="3.40.50.720">
    <property type="entry name" value="NAD(P)-binding Rossmann-like Domain"/>
    <property type="match status" value="1"/>
</dbReference>
<dbReference type="NCBIfam" id="TIGR02964">
    <property type="entry name" value="xanthine_xdhC"/>
    <property type="match status" value="1"/>
</dbReference>
<comment type="caution">
    <text evidence="3">The sequence shown here is derived from an EMBL/GenBank/DDBJ whole genome shotgun (WGS) entry which is preliminary data.</text>
</comment>
<dbReference type="Pfam" id="PF13478">
    <property type="entry name" value="XdhC_C"/>
    <property type="match status" value="1"/>
</dbReference>
<keyword evidence="4" id="KW-1185">Reference proteome</keyword>
<evidence type="ECO:0000313" key="4">
    <source>
        <dbReference type="Proteomes" id="UP000584824"/>
    </source>
</evidence>
<feature type="domain" description="XdhC- CoxI" evidence="1">
    <location>
        <begin position="15"/>
        <end position="69"/>
    </location>
</feature>
<reference evidence="3 4" key="1">
    <citation type="submission" date="2020-08" db="EMBL/GenBank/DDBJ databases">
        <title>Genomic Encyclopedia of Type Strains, Phase IV (KMG-IV): sequencing the most valuable type-strain genomes for metagenomic binning, comparative biology and taxonomic classification.</title>
        <authorList>
            <person name="Goeker M."/>
        </authorList>
    </citation>
    <scope>NUCLEOTIDE SEQUENCE [LARGE SCALE GENOMIC DNA]</scope>
    <source>
        <strain evidence="3 4">DSM 26385</strain>
    </source>
</reference>
<dbReference type="InterPro" id="IPR003777">
    <property type="entry name" value="XdhC_CoxI"/>
</dbReference>
<dbReference type="Pfam" id="PF02625">
    <property type="entry name" value="XdhC_CoxI"/>
    <property type="match status" value="1"/>
</dbReference>
<accession>A0A7W6JYG6</accession>
<dbReference type="AlphaFoldDB" id="A0A7W6JYG6"/>
<proteinExistence type="predicted"/>
<gene>
    <name evidence="3" type="ORF">GGQ66_000426</name>
</gene>
<sequence>MVRAMRQEFPPSTLPAILIEVIDARGSTPREAGAWMLVSADTLHGTIGGGAFEYMAIDHARALLAGKATELRQDIPLGPAIGQCCGGFVSLAFAPFDAESRARLKARLQAEDAAHPAIFVFGAGHVGKALAAALQPLPFAVTVIETRAEELDGLPEGVARRLAALPEAEVAQIPAGGAAVIVTHDHALDFLIAREALARDDLFYCGMIGSATKRATFSSWLRSEAGTPAMLDRLVLPIGGSAVRDKRPAVIAALVAAELLTAATKFSLPARHTSRAAVKEQTKGN</sequence>
<dbReference type="PANTHER" id="PTHR30388:SF6">
    <property type="entry name" value="XANTHINE DEHYDROGENASE SUBUNIT A-RELATED"/>
    <property type="match status" value="1"/>
</dbReference>
<dbReference type="InterPro" id="IPR014308">
    <property type="entry name" value="Xanthine_DH_XdhC"/>
</dbReference>
<name>A0A7W6JYG6_9HYPH</name>
<evidence type="ECO:0000259" key="2">
    <source>
        <dbReference type="Pfam" id="PF13478"/>
    </source>
</evidence>
<dbReference type="PANTHER" id="PTHR30388">
    <property type="entry name" value="ALDEHYDE OXIDOREDUCTASE MOLYBDENUM COFACTOR ASSEMBLY PROTEIN"/>
    <property type="match status" value="1"/>
</dbReference>